<protein>
    <recommendedName>
        <fullName evidence="2">Cyclin N-terminal domain-containing protein</fullName>
    </recommendedName>
</protein>
<dbReference type="PANTHER" id="PTHR10026">
    <property type="entry name" value="CYCLIN"/>
    <property type="match status" value="1"/>
</dbReference>
<dbReference type="InterPro" id="IPR006671">
    <property type="entry name" value="Cyclin_N"/>
</dbReference>
<evidence type="ECO:0000259" key="2">
    <source>
        <dbReference type="Pfam" id="PF00134"/>
    </source>
</evidence>
<reference evidence="3" key="1">
    <citation type="submission" date="2020-09" db="EMBL/GenBank/DDBJ databases">
        <authorList>
            <person name="Kikuchi T."/>
        </authorList>
    </citation>
    <scope>NUCLEOTIDE SEQUENCE</scope>
    <source>
        <strain evidence="3">SH1</strain>
    </source>
</reference>
<name>A0A811KYU4_9BILA</name>
<dbReference type="Proteomes" id="UP000783686">
    <property type="component" value="Unassembled WGS sequence"/>
</dbReference>
<keyword evidence="1" id="KW-0195">Cyclin</keyword>
<dbReference type="InterPro" id="IPR036915">
    <property type="entry name" value="Cyclin-like_sf"/>
</dbReference>
<dbReference type="CDD" id="cd20534">
    <property type="entry name" value="CYCLIN_CCNM_CCNQ_rpt1"/>
    <property type="match status" value="1"/>
</dbReference>
<dbReference type="EMBL" id="CAJFCW020000004">
    <property type="protein sequence ID" value="CAG9113952.1"/>
    <property type="molecule type" value="Genomic_DNA"/>
</dbReference>
<evidence type="ECO:0000256" key="1">
    <source>
        <dbReference type="ARBA" id="ARBA00023127"/>
    </source>
</evidence>
<dbReference type="EMBL" id="CAJFDH010000004">
    <property type="protein sequence ID" value="CAD5220614.1"/>
    <property type="molecule type" value="Genomic_DNA"/>
</dbReference>
<dbReference type="GO" id="GO:0006357">
    <property type="term" value="P:regulation of transcription by RNA polymerase II"/>
    <property type="evidence" value="ECO:0007669"/>
    <property type="project" value="InterPro"/>
</dbReference>
<sequence length="219" mass="25145">MPKERKFLEYLIELGIRLEARTVTIGYASIYFHKCYKEIPDEICKYTVATTCMSLAAKTANDNRLRLRGIVSVAYRILHPDASPLPLNQLETALKKSLIELEPVVLRFLGFDLTVELPHHMAYTISSILKDFYTSKFEVAEKYDTVLTTILQDASIDPQFFSDYSVTTTAIIVVALAIQVAKVDVTEREWVTMFSESVSIGRLQRLKRRFVKYVYEENV</sequence>
<dbReference type="Pfam" id="PF00134">
    <property type="entry name" value="Cyclin_N"/>
    <property type="match status" value="1"/>
</dbReference>
<dbReference type="SUPFAM" id="SSF47954">
    <property type="entry name" value="Cyclin-like"/>
    <property type="match status" value="1"/>
</dbReference>
<evidence type="ECO:0000313" key="3">
    <source>
        <dbReference type="EMBL" id="CAD5220614.1"/>
    </source>
</evidence>
<dbReference type="InterPro" id="IPR048055">
    <property type="entry name" value="Cyclin-Q_first_cyclin_box"/>
</dbReference>
<dbReference type="AlphaFoldDB" id="A0A811KYU4"/>
<dbReference type="GO" id="GO:0016538">
    <property type="term" value="F:cyclin-dependent protein serine/threonine kinase regulator activity"/>
    <property type="evidence" value="ECO:0007669"/>
    <property type="project" value="InterPro"/>
</dbReference>
<proteinExistence type="predicted"/>
<organism evidence="3 4">
    <name type="scientific">Bursaphelenchus okinawaensis</name>
    <dbReference type="NCBI Taxonomy" id="465554"/>
    <lineage>
        <taxon>Eukaryota</taxon>
        <taxon>Metazoa</taxon>
        <taxon>Ecdysozoa</taxon>
        <taxon>Nematoda</taxon>
        <taxon>Chromadorea</taxon>
        <taxon>Rhabditida</taxon>
        <taxon>Tylenchina</taxon>
        <taxon>Tylenchomorpha</taxon>
        <taxon>Aphelenchoidea</taxon>
        <taxon>Aphelenchoididae</taxon>
        <taxon>Bursaphelenchus</taxon>
    </lineage>
</organism>
<evidence type="ECO:0000313" key="4">
    <source>
        <dbReference type="Proteomes" id="UP000614601"/>
    </source>
</evidence>
<dbReference type="OrthoDB" id="79090at2759"/>
<dbReference type="Proteomes" id="UP000614601">
    <property type="component" value="Unassembled WGS sequence"/>
</dbReference>
<keyword evidence="4" id="KW-1185">Reference proteome</keyword>
<dbReference type="Gene3D" id="1.10.472.10">
    <property type="entry name" value="Cyclin-like"/>
    <property type="match status" value="1"/>
</dbReference>
<comment type="caution">
    <text evidence="3">The sequence shown here is derived from an EMBL/GenBank/DDBJ whole genome shotgun (WGS) entry which is preliminary data.</text>
</comment>
<accession>A0A811KYU4</accession>
<feature type="domain" description="Cyclin N-terminal" evidence="2">
    <location>
        <begin position="7"/>
        <end position="114"/>
    </location>
</feature>
<dbReference type="InterPro" id="IPR043198">
    <property type="entry name" value="Cyclin/Ssn8"/>
</dbReference>
<gene>
    <name evidence="3" type="ORF">BOKJ2_LOCUS9032</name>
</gene>